<comment type="caution">
    <text evidence="2">The sequence shown here is derived from an EMBL/GenBank/DDBJ whole genome shotgun (WGS) entry which is preliminary data.</text>
</comment>
<evidence type="ECO:0000313" key="2">
    <source>
        <dbReference type="EMBL" id="MBM7083030.1"/>
    </source>
</evidence>
<dbReference type="PANTHER" id="PTHR33164">
    <property type="entry name" value="TRANSCRIPTIONAL REGULATOR, MARR FAMILY"/>
    <property type="match status" value="1"/>
</dbReference>
<dbReference type="InterPro" id="IPR039422">
    <property type="entry name" value="MarR/SlyA-like"/>
</dbReference>
<feature type="domain" description="HTH marR-type" evidence="1">
    <location>
        <begin position="1"/>
        <end position="150"/>
    </location>
</feature>
<evidence type="ECO:0000259" key="1">
    <source>
        <dbReference type="PROSITE" id="PS50995"/>
    </source>
</evidence>
<dbReference type="RefSeq" id="WP_204958281.1">
    <property type="nucleotide sequence ID" value="NZ_JAFEUO010000003.1"/>
</dbReference>
<protein>
    <submittedName>
        <fullName evidence="2">MarR family transcriptional regulator</fullName>
    </submittedName>
</protein>
<dbReference type="InterPro" id="IPR036388">
    <property type="entry name" value="WH-like_DNA-bd_sf"/>
</dbReference>
<proteinExistence type="predicted"/>
<reference evidence="2 3" key="1">
    <citation type="submission" date="2021-02" db="EMBL/GenBank/DDBJ databases">
        <authorList>
            <person name="Lee D.-H."/>
        </authorList>
    </citation>
    <scope>NUCLEOTIDE SEQUENCE [LARGE SCALE GENOMIC DNA]</scope>
    <source>
        <strain evidence="2 3">MMS20-R2-29</strain>
    </source>
</reference>
<dbReference type="SUPFAM" id="SSF46785">
    <property type="entry name" value="Winged helix' DNA-binding domain"/>
    <property type="match status" value="1"/>
</dbReference>
<dbReference type="InterPro" id="IPR000835">
    <property type="entry name" value="HTH_MarR-typ"/>
</dbReference>
<name>A0ABS2J8Y6_9ACTN</name>
<evidence type="ECO:0000313" key="3">
    <source>
        <dbReference type="Proteomes" id="UP000809587"/>
    </source>
</evidence>
<organism evidence="2 3">
    <name type="scientific">Micromonospora humidisoli</name>
    <dbReference type="NCBI Taxonomy" id="2807622"/>
    <lineage>
        <taxon>Bacteria</taxon>
        <taxon>Bacillati</taxon>
        <taxon>Actinomycetota</taxon>
        <taxon>Actinomycetes</taxon>
        <taxon>Micromonosporales</taxon>
        <taxon>Micromonosporaceae</taxon>
        <taxon>Micromonospora</taxon>
    </lineage>
</organism>
<dbReference type="EMBL" id="JAFEUO010000003">
    <property type="protein sequence ID" value="MBM7083030.1"/>
    <property type="molecule type" value="Genomic_DNA"/>
</dbReference>
<accession>A0ABS2J8Y6</accession>
<dbReference type="Pfam" id="PF01047">
    <property type="entry name" value="MarR"/>
    <property type="match status" value="1"/>
</dbReference>
<keyword evidence="3" id="KW-1185">Reference proteome</keyword>
<sequence length="164" mass="18148">MTTRETGQADRAGTDPLAEEVVRRLPDWITHLIQINSLVASRMGVVVSDFHCLHALQQHGPTTAGVLARQVGLTPGSASRMIDRLADAGCVRRIPDPNDRRRVLIEPTPEGLDRIDAYYSGLTARTFQDLAAFDDEELRTLLRFIEVFQVSAAAEVERLRSATP</sequence>
<dbReference type="PROSITE" id="PS50995">
    <property type="entry name" value="HTH_MARR_2"/>
    <property type="match status" value="1"/>
</dbReference>
<dbReference type="Proteomes" id="UP000809587">
    <property type="component" value="Unassembled WGS sequence"/>
</dbReference>
<dbReference type="SMART" id="SM00347">
    <property type="entry name" value="HTH_MARR"/>
    <property type="match status" value="1"/>
</dbReference>
<gene>
    <name evidence="2" type="ORF">JQN84_10905</name>
</gene>
<dbReference type="InterPro" id="IPR036390">
    <property type="entry name" value="WH_DNA-bd_sf"/>
</dbReference>
<dbReference type="PANTHER" id="PTHR33164:SF106">
    <property type="entry name" value="TRANSCRIPTIONAL REGULATORY PROTEIN"/>
    <property type="match status" value="1"/>
</dbReference>
<dbReference type="Gene3D" id="1.10.10.10">
    <property type="entry name" value="Winged helix-like DNA-binding domain superfamily/Winged helix DNA-binding domain"/>
    <property type="match status" value="1"/>
</dbReference>